<evidence type="ECO:0000256" key="4">
    <source>
        <dbReference type="ARBA" id="ARBA00022525"/>
    </source>
</evidence>
<evidence type="ECO:0000256" key="5">
    <source>
        <dbReference type="ARBA" id="ARBA00022729"/>
    </source>
</evidence>
<sequence>MKKFMKKFAYLGATLGLLASNVASVGQVYAVDGADSSTNITYVYSDQCKVGKNVNSLFQDAGVGHIKVTTRNGYFEYANDPVYKANDHESVLVQFQGKLPNTDFSLKKGDYFTVQFSPDTRFAGITNQQVVRIPDITTTENGQEVLVATANYDPTTKTVTYVFTDYVESHQNIEIVRQYGESIYQNNVLGNGPHTFSGVYAGIPYEYTYNVEVYTANDTARFNNVGDTNPVELISKLTDINPTNNKFEAVTKVLVNGTGSELTFRYPQHDSVPIDGDTHLTIYAIPDGEELGGYGINPAWQDVTASFTKTVKADGVEYTTPSNTSTKYAFVSHGSYITDKGIWYTPEAIYKGKKAGITVVMSEAATRDWATGREVQDVRCVPHKEIQIEKVDSNNKDKKLAGAVFEVRNADGVLVKTVTTDENGKASVDGLALGDYTVTEVQAPAGYTLSGEAKTVTLDGTTTPVVTHEVENVGTGSVKVTKVDADNKSKLLPGVVFALKQGKQPLQKQQQVKMGLRSLKLFHTVITHSLRFQLQLAMS</sequence>
<evidence type="ECO:0000313" key="11">
    <source>
        <dbReference type="Proteomes" id="UP000186890"/>
    </source>
</evidence>
<dbReference type="SUPFAM" id="SSF49401">
    <property type="entry name" value="Bacterial adhesins"/>
    <property type="match status" value="1"/>
</dbReference>
<dbReference type="InterPro" id="IPR011252">
    <property type="entry name" value="Fibrogen-bd_dom1"/>
</dbReference>
<evidence type="ECO:0000313" key="10">
    <source>
        <dbReference type="EMBL" id="OLF47008.1"/>
    </source>
</evidence>
<keyword evidence="3" id="KW-0134">Cell wall</keyword>
<protein>
    <recommendedName>
        <fullName evidence="12">Prealbumin-like fold domain-containing protein</fullName>
    </recommendedName>
</protein>
<organism evidence="10 11">
    <name type="scientific">Streptococcus cuniculi</name>
    <dbReference type="NCBI Taxonomy" id="1432788"/>
    <lineage>
        <taxon>Bacteria</taxon>
        <taxon>Bacillati</taxon>
        <taxon>Bacillota</taxon>
        <taxon>Bacilli</taxon>
        <taxon>Lactobacillales</taxon>
        <taxon>Streptococcaceae</taxon>
        <taxon>Streptococcus</taxon>
    </lineage>
</organism>
<evidence type="ECO:0008006" key="12">
    <source>
        <dbReference type="Google" id="ProtNLM"/>
    </source>
</evidence>
<dbReference type="SUPFAM" id="SSF49478">
    <property type="entry name" value="Cna protein B-type domain"/>
    <property type="match status" value="1"/>
</dbReference>
<dbReference type="Pfam" id="PF17961">
    <property type="entry name" value="Big_8"/>
    <property type="match status" value="1"/>
</dbReference>
<dbReference type="PANTHER" id="PTHR36108">
    <property type="entry name" value="COLOSSIN-B-RELATED"/>
    <property type="match status" value="1"/>
</dbReference>
<dbReference type="GO" id="GO:0007155">
    <property type="term" value="P:cell adhesion"/>
    <property type="evidence" value="ECO:0007669"/>
    <property type="project" value="InterPro"/>
</dbReference>
<gene>
    <name evidence="10" type="ORF">BU202_09810</name>
</gene>
<evidence type="ECO:0000259" key="9">
    <source>
        <dbReference type="Pfam" id="PF17961"/>
    </source>
</evidence>
<dbReference type="InterPro" id="IPR008966">
    <property type="entry name" value="Adhesion_dom_sf"/>
</dbReference>
<dbReference type="Proteomes" id="UP000186890">
    <property type="component" value="Unassembled WGS sequence"/>
</dbReference>
<evidence type="ECO:0000256" key="6">
    <source>
        <dbReference type="ARBA" id="ARBA00023088"/>
    </source>
</evidence>
<evidence type="ECO:0000259" key="8">
    <source>
        <dbReference type="Pfam" id="PF17802"/>
    </source>
</evidence>
<evidence type="ECO:0000256" key="1">
    <source>
        <dbReference type="ARBA" id="ARBA00004168"/>
    </source>
</evidence>
<dbReference type="Gene3D" id="2.60.40.10">
    <property type="entry name" value="Immunoglobulins"/>
    <property type="match status" value="1"/>
</dbReference>
<dbReference type="PANTHER" id="PTHR36108:SF13">
    <property type="entry name" value="COLOSSIN-B-RELATED"/>
    <property type="match status" value="1"/>
</dbReference>
<comment type="caution">
    <text evidence="10">The sequence shown here is derived from an EMBL/GenBank/DDBJ whole genome shotgun (WGS) entry which is preliminary data.</text>
</comment>
<dbReference type="Pfam" id="PF17802">
    <property type="entry name" value="SpaA"/>
    <property type="match status" value="1"/>
</dbReference>
<name>A0A1Q8E5E6_9STRE</name>
<keyword evidence="11" id="KW-1185">Reference proteome</keyword>
<dbReference type="EMBL" id="MSJM01000011">
    <property type="protein sequence ID" value="OLF47008.1"/>
    <property type="molecule type" value="Genomic_DNA"/>
</dbReference>
<proteinExistence type="inferred from homology"/>
<evidence type="ECO:0000256" key="2">
    <source>
        <dbReference type="ARBA" id="ARBA00007257"/>
    </source>
</evidence>
<keyword evidence="4" id="KW-0964">Secreted</keyword>
<feature type="domain" description="SpaA-like prealbumin fold" evidence="8">
    <location>
        <begin position="385"/>
        <end position="465"/>
    </location>
</feature>
<evidence type="ECO:0000256" key="7">
    <source>
        <dbReference type="SAM" id="SignalP"/>
    </source>
</evidence>
<dbReference type="InterPro" id="IPR041033">
    <property type="entry name" value="SpaA_PFL_dom_1"/>
</dbReference>
<dbReference type="Gene3D" id="2.60.40.1280">
    <property type="match status" value="1"/>
</dbReference>
<comment type="subcellular location">
    <subcellularLocation>
        <location evidence="1">Secreted</location>
        <location evidence="1">Cell wall</location>
        <topology evidence="1">Peptidoglycan-anchor</topology>
    </subcellularLocation>
</comment>
<feature type="signal peptide" evidence="7">
    <location>
        <begin position="1"/>
        <end position="30"/>
    </location>
</feature>
<keyword evidence="5 7" id="KW-0732">Signal</keyword>
<accession>A0A1Q8E5E6</accession>
<feature type="chain" id="PRO_5012299529" description="Prealbumin-like fold domain-containing protein" evidence="7">
    <location>
        <begin position="31"/>
        <end position="539"/>
    </location>
</feature>
<dbReference type="AlphaFoldDB" id="A0A1Q8E5E6"/>
<reference evidence="11" key="1">
    <citation type="submission" date="2016-12" db="EMBL/GenBank/DDBJ databases">
        <authorList>
            <person name="Gulvik C.A."/>
        </authorList>
    </citation>
    <scope>NUCLEOTIDE SEQUENCE [LARGE SCALE GENOMIC DNA]</scope>
    <source>
        <strain evidence="11">NED12-00049-6B</strain>
    </source>
</reference>
<keyword evidence="6" id="KW-0572">Peptidoglycan-anchor</keyword>
<dbReference type="InterPro" id="IPR013783">
    <property type="entry name" value="Ig-like_fold"/>
</dbReference>
<feature type="domain" description="SDR-like Ig" evidence="9">
    <location>
        <begin position="88"/>
        <end position="187"/>
    </location>
</feature>
<comment type="similarity">
    <text evidence="2">Belongs to the serine-aspartate repeat-containing protein (SDr) family.</text>
</comment>
<dbReference type="InterPro" id="IPR041171">
    <property type="entry name" value="SDR_Ig"/>
</dbReference>
<evidence type="ECO:0000256" key="3">
    <source>
        <dbReference type="ARBA" id="ARBA00022512"/>
    </source>
</evidence>